<feature type="compositionally biased region" description="Gly residues" evidence="2">
    <location>
        <begin position="443"/>
        <end position="461"/>
    </location>
</feature>
<evidence type="ECO:0000256" key="2">
    <source>
        <dbReference type="SAM" id="MobiDB-lite"/>
    </source>
</evidence>
<dbReference type="AlphaFoldDB" id="A0A835W303"/>
<evidence type="ECO:0000256" key="1">
    <source>
        <dbReference type="SAM" id="Coils"/>
    </source>
</evidence>
<feature type="compositionally biased region" description="Low complexity" evidence="2">
    <location>
        <begin position="367"/>
        <end position="383"/>
    </location>
</feature>
<feature type="coiled-coil region" evidence="1">
    <location>
        <begin position="113"/>
        <end position="213"/>
    </location>
</feature>
<gene>
    <name evidence="3" type="ORF">HXX76_007838</name>
</gene>
<evidence type="ECO:0000313" key="3">
    <source>
        <dbReference type="EMBL" id="KAG2434111.1"/>
    </source>
</evidence>
<feature type="compositionally biased region" description="Gly residues" evidence="2">
    <location>
        <begin position="571"/>
        <end position="581"/>
    </location>
</feature>
<dbReference type="EMBL" id="JAEHOC010000017">
    <property type="protein sequence ID" value="KAG2434111.1"/>
    <property type="molecule type" value="Genomic_DNA"/>
</dbReference>
<keyword evidence="4" id="KW-1185">Reference proteome</keyword>
<reference evidence="3" key="1">
    <citation type="journal article" date="2020" name="bioRxiv">
        <title>Comparative genomics of Chlamydomonas.</title>
        <authorList>
            <person name="Craig R.J."/>
            <person name="Hasan A.R."/>
            <person name="Ness R.W."/>
            <person name="Keightley P.D."/>
        </authorList>
    </citation>
    <scope>NUCLEOTIDE SEQUENCE</scope>
    <source>
        <strain evidence="3">SAG 7.73</strain>
    </source>
</reference>
<name>A0A835W303_CHLIN</name>
<feature type="region of interest" description="Disordered" evidence="2">
    <location>
        <begin position="235"/>
        <end position="398"/>
    </location>
</feature>
<feature type="compositionally biased region" description="Gly residues" evidence="2">
    <location>
        <begin position="384"/>
        <end position="395"/>
    </location>
</feature>
<comment type="caution">
    <text evidence="3">The sequence shown here is derived from an EMBL/GenBank/DDBJ whole genome shotgun (WGS) entry which is preliminary data.</text>
</comment>
<proteinExistence type="predicted"/>
<dbReference type="OrthoDB" id="546582at2759"/>
<sequence length="598" mass="59718">MQIGQDIKRSRAYQIIQELQLMVCSRDNGIRGNAARARTMVLLKEVQGVLVGLENKIDSQTFDLGVLNVERTELRKELRDEKAREAVPFHTIDFRSTEVRELPHKLRTLFEDNQLLREQVRSLQYAVRSAESRLEAAERKAAGLELDNAHLAVALRDAGSSPDMAAAMRQQQEEARGAQARVSQLEQQVMALLEQLEADRALATQQAQRAATRQAALEAKLGAALGRAAATRLDAAGGGSGWMGEEEAVEEQWGRGGTVGRDASPGRQRSPAGFQRAYTAGGPGQSQRRGASGRDRSPGSPPRSPTGRSISHSPGSTIPTLYPNFNQKPRAPRGFTADSPTWHGNTGGGAAGAGAGGAGSPHLPNLAPASPSAAAPGQARPPSAGGGGGMHGPGGLEVLQEGRANSHTSSHGTATGPGEQVRAINSSAVLTSRPLLPQVSGGSANGGGGGSSSHGGGGSGTGMRQSSHTSVGPGILGLQVSGSMRRASSSSAQGGGAGAGGAAAAVAGGGGGGGSMQMLSTESSGARPPVSRSVSNTSASAGAAAAAATAGVPAAGGSVAGSEKGSVSGAAAGGATAGAAGGAEEATAPVAEDSVAGA</sequence>
<feature type="compositionally biased region" description="Low complexity" evidence="2">
    <location>
        <begin position="479"/>
        <end position="492"/>
    </location>
</feature>
<feature type="compositionally biased region" description="Low complexity" evidence="2">
    <location>
        <begin position="582"/>
        <end position="592"/>
    </location>
</feature>
<feature type="compositionally biased region" description="Low complexity" evidence="2">
    <location>
        <begin position="533"/>
        <end position="570"/>
    </location>
</feature>
<feature type="compositionally biased region" description="Polar residues" evidence="2">
    <location>
        <begin position="312"/>
        <end position="327"/>
    </location>
</feature>
<accession>A0A835W303</accession>
<evidence type="ECO:0000313" key="4">
    <source>
        <dbReference type="Proteomes" id="UP000650467"/>
    </source>
</evidence>
<feature type="compositionally biased region" description="Gly residues" evidence="2">
    <location>
        <begin position="493"/>
        <end position="515"/>
    </location>
</feature>
<feature type="compositionally biased region" description="Gly residues" evidence="2">
    <location>
        <begin position="345"/>
        <end position="359"/>
    </location>
</feature>
<organism evidence="3 4">
    <name type="scientific">Chlamydomonas incerta</name>
    <dbReference type="NCBI Taxonomy" id="51695"/>
    <lineage>
        <taxon>Eukaryota</taxon>
        <taxon>Viridiplantae</taxon>
        <taxon>Chlorophyta</taxon>
        <taxon>core chlorophytes</taxon>
        <taxon>Chlorophyceae</taxon>
        <taxon>CS clade</taxon>
        <taxon>Chlamydomonadales</taxon>
        <taxon>Chlamydomonadaceae</taxon>
        <taxon>Chlamydomonas</taxon>
    </lineage>
</organism>
<keyword evidence="1" id="KW-0175">Coiled coil</keyword>
<feature type="region of interest" description="Disordered" evidence="2">
    <location>
        <begin position="435"/>
        <end position="598"/>
    </location>
</feature>
<dbReference type="Proteomes" id="UP000650467">
    <property type="component" value="Unassembled WGS sequence"/>
</dbReference>
<protein>
    <submittedName>
        <fullName evidence="3">Uncharacterized protein</fullName>
    </submittedName>
</protein>